<keyword evidence="2" id="KW-1185">Reference proteome</keyword>
<name>A0AAN9QBM0_CANGL</name>
<accession>A0AAN9QBM0</accession>
<proteinExistence type="predicted"/>
<evidence type="ECO:0000313" key="2">
    <source>
        <dbReference type="Proteomes" id="UP001367508"/>
    </source>
</evidence>
<reference evidence="1 2" key="1">
    <citation type="submission" date="2024-01" db="EMBL/GenBank/DDBJ databases">
        <title>The genomes of 5 underutilized Papilionoideae crops provide insights into root nodulation and disease resistanc.</title>
        <authorList>
            <person name="Jiang F."/>
        </authorList>
    </citation>
    <scope>NUCLEOTIDE SEQUENCE [LARGE SCALE GENOMIC DNA]</scope>
    <source>
        <strain evidence="1">LVBAO_FW01</strain>
        <tissue evidence="1">Leaves</tissue>
    </source>
</reference>
<gene>
    <name evidence="1" type="ORF">VNO77_23342</name>
</gene>
<dbReference type="EMBL" id="JAYMYQ010000005">
    <property type="protein sequence ID" value="KAK7329192.1"/>
    <property type="molecule type" value="Genomic_DNA"/>
</dbReference>
<dbReference type="Proteomes" id="UP001367508">
    <property type="component" value="Unassembled WGS sequence"/>
</dbReference>
<protein>
    <submittedName>
        <fullName evidence="1">Uncharacterized protein</fullName>
    </submittedName>
</protein>
<evidence type="ECO:0000313" key="1">
    <source>
        <dbReference type="EMBL" id="KAK7329192.1"/>
    </source>
</evidence>
<organism evidence="1 2">
    <name type="scientific">Canavalia gladiata</name>
    <name type="common">Sword bean</name>
    <name type="synonym">Dolichos gladiatus</name>
    <dbReference type="NCBI Taxonomy" id="3824"/>
    <lineage>
        <taxon>Eukaryota</taxon>
        <taxon>Viridiplantae</taxon>
        <taxon>Streptophyta</taxon>
        <taxon>Embryophyta</taxon>
        <taxon>Tracheophyta</taxon>
        <taxon>Spermatophyta</taxon>
        <taxon>Magnoliopsida</taxon>
        <taxon>eudicotyledons</taxon>
        <taxon>Gunneridae</taxon>
        <taxon>Pentapetalae</taxon>
        <taxon>rosids</taxon>
        <taxon>fabids</taxon>
        <taxon>Fabales</taxon>
        <taxon>Fabaceae</taxon>
        <taxon>Papilionoideae</taxon>
        <taxon>50 kb inversion clade</taxon>
        <taxon>NPAAA clade</taxon>
        <taxon>indigoferoid/millettioid clade</taxon>
        <taxon>Phaseoleae</taxon>
        <taxon>Canavalia</taxon>
    </lineage>
</organism>
<comment type="caution">
    <text evidence="1">The sequence shown here is derived from an EMBL/GenBank/DDBJ whole genome shotgun (WGS) entry which is preliminary data.</text>
</comment>
<dbReference type="AlphaFoldDB" id="A0AAN9QBM0"/>
<sequence>MFLSCLVKLERPGGNGYDFKFKDASLSLPDHGFCYPFFLLTSSNDRGTGTMQDHTGMGQLLLILGLTLHRSVPSSSSLVVACTVHISLGPHIFLHQPIEGFLLAIYIDLLYDQGVLKINEKEICWR</sequence>